<evidence type="ECO:0000313" key="9">
    <source>
        <dbReference type="Proteomes" id="UP001595555"/>
    </source>
</evidence>
<proteinExistence type="inferred from homology"/>
<keyword evidence="4" id="KW-0479">Metal-binding</keyword>
<name>A0ABV7F9T9_9GAMM</name>
<sequence>MLNMSRDHQLFFKLYDDFSDITDSRATLNNAVNANYGKDPDGIPDTTYVHGFNYYGYFDSYKCYTYDTTTNQFNPASFSDTKYCNAGNVTNQWSGNFLNWASMTRMDAVRKMLYGGMRSTDTTAATVLERAYLPTDAHSFAKYYAGSDIAQLTPFSSNINDDLLTSGITICNTSEPGTAGFSQAATAATGARPLMRVARGNYSLWASNERWQCRWGSTVSGGNGSNGNSVTASGIPAYSDSPVDAHKLGSGSAAGEFVARVAVCVSGLTAIDEARDNEKCHQYNSTTAQKPRGLLQVHSGTQHFGLMTGSYGKNKSGGVLRKAVGSITNEVDSNGIFQVPSGGNSIIKTLDLLRIYGYRYSDGLYHNNNHLVNTPGASQTDGCQWGTSSFSNGHCVNWGNPQAEIYLESLRYLSGANSPQFDVDDSAYIPGLNRVTSWGDPVSASTTGNYCAPINVVQFDASMTSYDANDLTNVPSTIGDIDAATNIIGAAEGIHGNSYFVGQNGTNNNQLCTAKTVGSLSNVLGACPDAPRLEGSYKIAGLAYKARSAGIAANREKVSTYGVSLAASVPNVVVAVPGSTSGAKVTILPACRNTSLTPNANCAIVDFKVVSQTFGESSNSGRLYVNWEDTEHGGDYDQDMWGIIDYTVTADSVTVTTDSVAASTPYAMGFGYTISGTTNDGFHVHSGIGGYTGGDCNNCQVGNAATSKAFTVGSSTGSLLKPPLFYAAKWGGYENDDLTADEIADLTEVKSYFKAIDPRKLETELDNFFSEFGQTGSSATVASNSTRLEDETKVYQALFNSDGWSGTMRAYPLQGNGTVSETNVSWTTDTTLTASTVSSRNVYTLGDSGVVNLSSSGWSNSAAAALKSALQLASEANSDNAQKRFNWLMGTDQAGFRPRQKILGDIINSDPAYAGAGGQRYNLLPPANEATGIDYGAAEYEEYVEAKVSRTKAVFVGANDGMMHAFNAETGAELFAYIPRGVYAKLASLSDVNYQHKYTVDGPLYVGDAYIEVNGVKQWRTLVSGTLGAGGRGAYLLDVTDVLTTGGAPRVIFDIHAGDTSLSYRNDLGYSNSAMLIVPSPGGRWSAILSNGTESVNGTAKLIAIDVQTPTSVKSIATSTQTGNGLSGAALLPDAEGVSTYAYAGDIKGNMWRFDLTSTSISSWGLYAYPGGGNNAKPLITVVDASGNLQPITGTPTLGRNALKLAGNGANQKPSIMVYFGTGKYSEVADISSTAVQSIYAIADVDDDIILNAAQRNNLLKQKVITSENSTTRTVSPDATPVAAPQEPVVDWDDYKGWYLDLKYGNNLKGERVIVKPLLMFDRLILNTFIPSANQCDYGGSGWLMELTGVGDKYVGLKMLVETNGLSQFLTDPVLGDLVPILAGERAYLLGSSLGGKITAEEVNTGAGSRGRMSWRQLK</sequence>
<evidence type="ECO:0000256" key="2">
    <source>
        <dbReference type="ARBA" id="ARBA00008387"/>
    </source>
</evidence>
<accession>A0ABV7F9T9</accession>
<organism evidence="8 9">
    <name type="scientific">Cellvibrio fontiphilus</name>
    <dbReference type="NCBI Taxonomy" id="1815559"/>
    <lineage>
        <taxon>Bacteria</taxon>
        <taxon>Pseudomonadati</taxon>
        <taxon>Pseudomonadota</taxon>
        <taxon>Gammaproteobacteria</taxon>
        <taxon>Cellvibrionales</taxon>
        <taxon>Cellvibrionaceae</taxon>
        <taxon>Cellvibrio</taxon>
    </lineage>
</organism>
<dbReference type="InterPro" id="IPR008707">
    <property type="entry name" value="B-propeller_PilY1"/>
</dbReference>
<reference evidence="9" key="1">
    <citation type="journal article" date="2019" name="Int. J. Syst. Evol. Microbiol.">
        <title>The Global Catalogue of Microorganisms (GCM) 10K type strain sequencing project: providing services to taxonomists for standard genome sequencing and annotation.</title>
        <authorList>
            <consortium name="The Broad Institute Genomics Platform"/>
            <consortium name="The Broad Institute Genome Sequencing Center for Infectious Disease"/>
            <person name="Wu L."/>
            <person name="Ma J."/>
        </authorList>
    </citation>
    <scope>NUCLEOTIDE SEQUENCE [LARGE SCALE GENOMIC DNA]</scope>
    <source>
        <strain evidence="9">KCTC 52237</strain>
    </source>
</reference>
<comment type="caution">
    <text evidence="8">The sequence shown here is derived from an EMBL/GenBank/DDBJ whole genome shotgun (WGS) entry which is preliminary data.</text>
</comment>
<evidence type="ECO:0000256" key="6">
    <source>
        <dbReference type="ARBA" id="ARBA00023263"/>
    </source>
</evidence>
<dbReference type="InterPro" id="IPR011047">
    <property type="entry name" value="Quinoprotein_ADH-like_sf"/>
</dbReference>
<evidence type="ECO:0000259" key="7">
    <source>
        <dbReference type="Pfam" id="PF05567"/>
    </source>
</evidence>
<evidence type="ECO:0000256" key="3">
    <source>
        <dbReference type="ARBA" id="ARBA00022558"/>
    </source>
</evidence>
<gene>
    <name evidence="8" type="ORF">ACFODX_02020</name>
</gene>
<dbReference type="Pfam" id="PF05567">
    <property type="entry name" value="T4P_PilY1"/>
    <property type="match status" value="1"/>
</dbReference>
<keyword evidence="6" id="KW-0281">Fimbrium</keyword>
<comment type="subcellular location">
    <subcellularLocation>
        <location evidence="1">Fimbrium</location>
    </subcellularLocation>
</comment>
<dbReference type="Proteomes" id="UP001595555">
    <property type="component" value="Unassembled WGS sequence"/>
</dbReference>
<comment type="similarity">
    <text evidence="2">Belongs to the PilY1 family.</text>
</comment>
<evidence type="ECO:0000256" key="4">
    <source>
        <dbReference type="ARBA" id="ARBA00022723"/>
    </source>
</evidence>
<keyword evidence="3" id="KW-1029">Fimbrium biogenesis</keyword>
<protein>
    <submittedName>
        <fullName evidence="8">Pilus assembly protein</fullName>
    </submittedName>
</protein>
<evidence type="ECO:0000256" key="5">
    <source>
        <dbReference type="ARBA" id="ARBA00022837"/>
    </source>
</evidence>
<keyword evidence="5" id="KW-0106">Calcium</keyword>
<evidence type="ECO:0000256" key="1">
    <source>
        <dbReference type="ARBA" id="ARBA00004561"/>
    </source>
</evidence>
<feature type="domain" description="PilY1 beta-propeller" evidence="7">
    <location>
        <begin position="903"/>
        <end position="1272"/>
    </location>
</feature>
<dbReference type="SUPFAM" id="SSF50998">
    <property type="entry name" value="Quinoprotein alcohol dehydrogenase-like"/>
    <property type="match status" value="1"/>
</dbReference>
<evidence type="ECO:0000313" key="8">
    <source>
        <dbReference type="EMBL" id="MFC3114314.1"/>
    </source>
</evidence>
<dbReference type="EMBL" id="JBHRTF010000002">
    <property type="protein sequence ID" value="MFC3114314.1"/>
    <property type="molecule type" value="Genomic_DNA"/>
</dbReference>
<keyword evidence="9" id="KW-1185">Reference proteome</keyword>
<dbReference type="RefSeq" id="WP_378115557.1">
    <property type="nucleotide sequence ID" value="NZ_JBHRTF010000002.1"/>
</dbReference>